<dbReference type="EMBL" id="ASGP02000004">
    <property type="protein sequence ID" value="KAH9510928.1"/>
    <property type="molecule type" value="Genomic_DNA"/>
</dbReference>
<dbReference type="PANTHER" id="PTHR24096:SF149">
    <property type="entry name" value="AMP-BINDING DOMAIN-CONTAINING PROTEIN-RELATED"/>
    <property type="match status" value="1"/>
</dbReference>
<evidence type="ECO:0000256" key="2">
    <source>
        <dbReference type="ARBA" id="ARBA00022598"/>
    </source>
</evidence>
<evidence type="ECO:0000313" key="4">
    <source>
        <dbReference type="Proteomes" id="UP000790347"/>
    </source>
</evidence>
<dbReference type="Gene3D" id="3.40.50.980">
    <property type="match status" value="2"/>
</dbReference>
<gene>
    <name evidence="3" type="ORF">DERF_009418</name>
</gene>
<evidence type="ECO:0000313" key="3">
    <source>
        <dbReference type="EMBL" id="KAH9510928.1"/>
    </source>
</evidence>
<dbReference type="AlphaFoldDB" id="A0A922HWW8"/>
<proteinExistence type="inferred from homology"/>
<dbReference type="Gene3D" id="3.40.50.12780">
    <property type="entry name" value="N-terminal domain of ligase-like"/>
    <property type="match status" value="1"/>
</dbReference>
<name>A0A922HWW8_DERFA</name>
<evidence type="ECO:0000256" key="1">
    <source>
        <dbReference type="ARBA" id="ARBA00006432"/>
    </source>
</evidence>
<accession>A0A922HWW8</accession>
<organism evidence="3 4">
    <name type="scientific">Dermatophagoides farinae</name>
    <name type="common">American house dust mite</name>
    <dbReference type="NCBI Taxonomy" id="6954"/>
    <lineage>
        <taxon>Eukaryota</taxon>
        <taxon>Metazoa</taxon>
        <taxon>Ecdysozoa</taxon>
        <taxon>Arthropoda</taxon>
        <taxon>Chelicerata</taxon>
        <taxon>Arachnida</taxon>
        <taxon>Acari</taxon>
        <taxon>Acariformes</taxon>
        <taxon>Sarcoptiformes</taxon>
        <taxon>Astigmata</taxon>
        <taxon>Psoroptidia</taxon>
        <taxon>Analgoidea</taxon>
        <taxon>Pyroglyphidae</taxon>
        <taxon>Dermatophagoidinae</taxon>
        <taxon>Dermatophagoides</taxon>
    </lineage>
</organism>
<reference evidence="3" key="2">
    <citation type="journal article" date="2022" name="Res Sq">
        <title>Comparative Genomics Reveals Insights into the Divergent Evolution of Astigmatic Mites and Household Pest Adaptations.</title>
        <authorList>
            <person name="Xiong Q."/>
            <person name="Wan A.T.-Y."/>
            <person name="Liu X.-Y."/>
            <person name="Fung C.S.-H."/>
            <person name="Xiao X."/>
            <person name="Malainual N."/>
            <person name="Hou J."/>
            <person name="Wang L."/>
            <person name="Wang M."/>
            <person name="Yang K."/>
            <person name="Cui Y."/>
            <person name="Leung E."/>
            <person name="Nong W."/>
            <person name="Shin S.-K."/>
            <person name="Au S."/>
            <person name="Jeong K.Y."/>
            <person name="Chew F.T."/>
            <person name="Hui J."/>
            <person name="Leung T.F."/>
            <person name="Tungtrongchitr A."/>
            <person name="Zhong N."/>
            <person name="Liu Z."/>
            <person name="Tsui S."/>
        </authorList>
    </citation>
    <scope>NUCLEOTIDE SEQUENCE</scope>
    <source>
        <strain evidence="3">Derf</strain>
        <tissue evidence="3">Whole organism</tissue>
    </source>
</reference>
<dbReference type="Gene3D" id="2.30.38.10">
    <property type="entry name" value="Luciferase, Domain 3"/>
    <property type="match status" value="1"/>
</dbReference>
<keyword evidence="4" id="KW-1185">Reference proteome</keyword>
<dbReference type="SUPFAM" id="SSF56801">
    <property type="entry name" value="Acetyl-CoA synthetase-like"/>
    <property type="match status" value="1"/>
</dbReference>
<protein>
    <submittedName>
        <fullName evidence="3">Uncharacterized protein</fullName>
    </submittedName>
</protein>
<dbReference type="Proteomes" id="UP000790347">
    <property type="component" value="Unassembled WGS sequence"/>
</dbReference>
<dbReference type="GO" id="GO:0016405">
    <property type="term" value="F:CoA-ligase activity"/>
    <property type="evidence" value="ECO:0007669"/>
    <property type="project" value="TreeGrafter"/>
</dbReference>
<reference evidence="3" key="1">
    <citation type="submission" date="2013-05" db="EMBL/GenBank/DDBJ databases">
        <authorList>
            <person name="Yim A.K.Y."/>
            <person name="Chan T.F."/>
            <person name="Ji K.M."/>
            <person name="Liu X.Y."/>
            <person name="Zhou J.W."/>
            <person name="Li R.Q."/>
            <person name="Yang K.Y."/>
            <person name="Li J."/>
            <person name="Li M."/>
            <person name="Law P.T.W."/>
            <person name="Wu Y.L."/>
            <person name="Cai Z.L."/>
            <person name="Qin H."/>
            <person name="Bao Y."/>
            <person name="Leung R.K.K."/>
            <person name="Ng P.K.S."/>
            <person name="Zou J."/>
            <person name="Zhong X.J."/>
            <person name="Ran P.X."/>
            <person name="Zhong N.S."/>
            <person name="Liu Z.G."/>
            <person name="Tsui S.K.W."/>
        </authorList>
    </citation>
    <scope>NUCLEOTIDE SEQUENCE</scope>
    <source>
        <strain evidence="3">Derf</strain>
        <tissue evidence="3">Whole organism</tissue>
    </source>
</reference>
<keyword evidence="2" id="KW-0436">Ligase</keyword>
<comment type="caution">
    <text evidence="3">The sequence shown here is derived from an EMBL/GenBank/DDBJ whole genome shotgun (WGS) entry which is preliminary data.</text>
</comment>
<sequence length="552" mass="64462">MNSNRWPEIIIPDSINIAQWMWKKFTSYSKLIFLVDHQNDRYIKYGHVFRDVCRMMKVFEKHQISSKSTIAIIAPLNDNTSYEHIITLMATFMIDAKLVLFANDDKHDATDLTNEQLLETIKRCAVTNLVVISNRDRSILNEQRLYHLREQFKSHFSVWFGEKDRQQQSIHGSMNGNIRYCMLDICLPKDFGRSNLDNSRIDQFNREHETRKKETHVIVAKFKATTISKIYMIDDYAIFSQLIYATLPGCGFEWNMNDIILSMNGMFSWVSVLELLIVMSVGAQIIINTTHIRDSCICLDRMVKLVNQYNVSTCLMDSCYLIDLLKWPSMVRMNSLVKILYFGQPFHKNMINDLQNRFEQIQTCRFVLYSLESSGFGAIQLMNRQGSLSYMNSWPLVQVKLIDWHSNETIASDDQYGRPGHLYIRCPFASRIVWQQPQQLSDESYSQEFDWILTDFIGFYDSEGHLQIIDRSDNFIMIHGKRFSKTLIETIIMAMPSVRRTTVQPIEAGSILPILVTLIPDAQCSQEEIQKQLECHLGENAIEFRFEIIKEE</sequence>
<dbReference type="InterPro" id="IPR042099">
    <property type="entry name" value="ANL_N_sf"/>
</dbReference>
<dbReference type="PANTHER" id="PTHR24096">
    <property type="entry name" value="LONG-CHAIN-FATTY-ACID--COA LIGASE"/>
    <property type="match status" value="1"/>
</dbReference>
<comment type="similarity">
    <text evidence="1">Belongs to the ATP-dependent AMP-binding enzyme family.</text>
</comment>